<protein>
    <submittedName>
        <fullName evidence="2">Uncharacterized protein</fullName>
    </submittedName>
</protein>
<feature type="non-terminal residue" evidence="2">
    <location>
        <position position="224"/>
    </location>
</feature>
<keyword evidence="3" id="KW-1185">Reference proteome</keyword>
<sequence>MTRRQLDNMSSNSSPSMEQEQHMMSPPPPLPHPSPGAGEKSPEAPGSPAMLATMTPVNVMELKKEMEEESAMGRTPLYAQVKTEVLYDKDEDIYAQGMADKNDTPIDLIYEDGNKTVIYTTAPDQKGLEIYSADNSGEITINNISAHQIHGQQIADVLIDGNSGAMVGSVGETVGSPQGTVSVVLQGNGQGLLQYPQAQVPGATVLVLSELVDEVGGVPVVGIR</sequence>
<evidence type="ECO:0000313" key="2">
    <source>
        <dbReference type="EMBL" id="VEN50782.1"/>
    </source>
</evidence>
<feature type="compositionally biased region" description="Polar residues" evidence="1">
    <location>
        <begin position="7"/>
        <end position="18"/>
    </location>
</feature>
<reference evidence="2 3" key="1">
    <citation type="submission" date="2019-01" db="EMBL/GenBank/DDBJ databases">
        <authorList>
            <person name="Sayadi A."/>
        </authorList>
    </citation>
    <scope>NUCLEOTIDE SEQUENCE [LARGE SCALE GENOMIC DNA]</scope>
</reference>
<proteinExistence type="predicted"/>
<dbReference type="EMBL" id="CAACVG010008706">
    <property type="protein sequence ID" value="VEN50782.1"/>
    <property type="molecule type" value="Genomic_DNA"/>
</dbReference>
<dbReference type="AlphaFoldDB" id="A0A653CSQ5"/>
<feature type="compositionally biased region" description="Pro residues" evidence="1">
    <location>
        <begin position="25"/>
        <end position="34"/>
    </location>
</feature>
<gene>
    <name evidence="2" type="ORF">CALMAC_LOCUS11419</name>
</gene>
<organism evidence="2 3">
    <name type="scientific">Callosobruchus maculatus</name>
    <name type="common">Southern cowpea weevil</name>
    <name type="synonym">Pulse bruchid</name>
    <dbReference type="NCBI Taxonomy" id="64391"/>
    <lineage>
        <taxon>Eukaryota</taxon>
        <taxon>Metazoa</taxon>
        <taxon>Ecdysozoa</taxon>
        <taxon>Arthropoda</taxon>
        <taxon>Hexapoda</taxon>
        <taxon>Insecta</taxon>
        <taxon>Pterygota</taxon>
        <taxon>Neoptera</taxon>
        <taxon>Endopterygota</taxon>
        <taxon>Coleoptera</taxon>
        <taxon>Polyphaga</taxon>
        <taxon>Cucujiformia</taxon>
        <taxon>Chrysomeloidea</taxon>
        <taxon>Chrysomelidae</taxon>
        <taxon>Bruchinae</taxon>
        <taxon>Bruchini</taxon>
        <taxon>Callosobruchus</taxon>
    </lineage>
</organism>
<dbReference type="OrthoDB" id="7790821at2759"/>
<evidence type="ECO:0000313" key="3">
    <source>
        <dbReference type="Proteomes" id="UP000410492"/>
    </source>
</evidence>
<accession>A0A653CSQ5</accession>
<name>A0A653CSQ5_CALMS</name>
<feature type="region of interest" description="Disordered" evidence="1">
    <location>
        <begin position="1"/>
        <end position="50"/>
    </location>
</feature>
<evidence type="ECO:0000256" key="1">
    <source>
        <dbReference type="SAM" id="MobiDB-lite"/>
    </source>
</evidence>
<dbReference type="Proteomes" id="UP000410492">
    <property type="component" value="Unassembled WGS sequence"/>
</dbReference>